<dbReference type="Proteomes" id="UP000295741">
    <property type="component" value="Unassembled WGS sequence"/>
</dbReference>
<feature type="domain" description="TPM" evidence="1">
    <location>
        <begin position="10"/>
        <end position="128"/>
    </location>
</feature>
<dbReference type="Gene3D" id="3.10.310.50">
    <property type="match status" value="1"/>
</dbReference>
<reference evidence="2 3" key="1">
    <citation type="submission" date="2019-03" db="EMBL/GenBank/DDBJ databases">
        <title>Genomic Encyclopedia of Archaeal and Bacterial Type Strains, Phase II (KMG-II): from individual species to whole genera.</title>
        <authorList>
            <person name="Goeker M."/>
        </authorList>
    </citation>
    <scope>NUCLEOTIDE SEQUENCE [LARGE SCALE GENOMIC DNA]</scope>
    <source>
        <strain evidence="2 3">DSM 28323</strain>
    </source>
</reference>
<sequence length="153" mass="17599">MFGLFRKKPERYFSDEEKQKIVAAIQSAEQQTSGEVRIFIENKCAYVNPLHRAQELFFNLKMDATAERNGVLVYIAMKDRQLAVFGDEGIHRKVGSAFWDEEVKKMLSEFRQQHYAEGLATIIEDIGAALAHHFPYDKKGDKNELPDDIVFGK</sequence>
<evidence type="ECO:0000313" key="3">
    <source>
        <dbReference type="Proteomes" id="UP000295741"/>
    </source>
</evidence>
<name>A0A4R6J056_9BACT</name>
<dbReference type="AlphaFoldDB" id="A0A4R6J056"/>
<dbReference type="PANTHER" id="PTHR30373:SF8">
    <property type="entry name" value="BLL7265 PROTEIN"/>
    <property type="match status" value="1"/>
</dbReference>
<accession>A0A4R6J056</accession>
<gene>
    <name evidence="2" type="ORF">BC659_0630</name>
</gene>
<keyword evidence="3" id="KW-1185">Reference proteome</keyword>
<evidence type="ECO:0000259" key="1">
    <source>
        <dbReference type="Pfam" id="PF04536"/>
    </source>
</evidence>
<organism evidence="2 3">
    <name type="scientific">Sediminibacterium goheungense</name>
    <dbReference type="NCBI Taxonomy" id="1086393"/>
    <lineage>
        <taxon>Bacteria</taxon>
        <taxon>Pseudomonadati</taxon>
        <taxon>Bacteroidota</taxon>
        <taxon>Chitinophagia</taxon>
        <taxon>Chitinophagales</taxon>
        <taxon>Chitinophagaceae</taxon>
        <taxon>Sediminibacterium</taxon>
    </lineage>
</organism>
<evidence type="ECO:0000313" key="2">
    <source>
        <dbReference type="EMBL" id="TDO28559.1"/>
    </source>
</evidence>
<protein>
    <submittedName>
        <fullName evidence="2">TLP18.3/Psb32/MOLO-1 phosphatase superfamily protein</fullName>
    </submittedName>
</protein>
<dbReference type="RefSeq" id="WP_133473169.1">
    <property type="nucleotide sequence ID" value="NZ_SNWP01000010.1"/>
</dbReference>
<proteinExistence type="predicted"/>
<dbReference type="EMBL" id="SNWP01000010">
    <property type="protein sequence ID" value="TDO28559.1"/>
    <property type="molecule type" value="Genomic_DNA"/>
</dbReference>
<dbReference type="PANTHER" id="PTHR30373">
    <property type="entry name" value="UPF0603 PROTEIN YGCG"/>
    <property type="match status" value="1"/>
</dbReference>
<dbReference type="InterPro" id="IPR007621">
    <property type="entry name" value="TPM_dom"/>
</dbReference>
<dbReference type="Pfam" id="PF04536">
    <property type="entry name" value="TPM_phosphatase"/>
    <property type="match status" value="1"/>
</dbReference>
<comment type="caution">
    <text evidence="2">The sequence shown here is derived from an EMBL/GenBank/DDBJ whole genome shotgun (WGS) entry which is preliminary data.</text>
</comment>
<dbReference type="OrthoDB" id="9786161at2"/>